<gene>
    <name evidence="1" type="ORF">SCAZ3_00515</name>
</gene>
<sequence>MFNDSVLAKKLAKQEMQLLSANSMTIGRLIPQ</sequence>
<accession>A0AAV3FP61</accession>
<dbReference type="AlphaFoldDB" id="A0AAV3FP61"/>
<reference evidence="1 2" key="1">
    <citation type="journal article" date="2012" name="PLoS ONE">
        <title>Gene Repertoire Evolution of Streptococcus pyogenes Inferred from Phylogenomic Analysis with Streptococcus canis and Streptococcus dysgalactiae.</title>
        <authorList>
            <person name="Lefebure T."/>
            <person name="Richards V.P."/>
            <person name="Lang P."/>
            <person name="Pavinski-Bitar P."/>
            <person name="Stanhope M.J."/>
        </authorList>
    </citation>
    <scope>NUCLEOTIDE SEQUENCE [LARGE SCALE GENOMIC DNA]</scope>
    <source>
        <strain evidence="1 2">FSL Z3-227</strain>
    </source>
</reference>
<organism evidence="1 2">
    <name type="scientific">Streptococcus canis FSL Z3-227</name>
    <dbReference type="NCBI Taxonomy" id="482234"/>
    <lineage>
        <taxon>Bacteria</taxon>
        <taxon>Bacillati</taxon>
        <taxon>Bacillota</taxon>
        <taxon>Bacilli</taxon>
        <taxon>Lactobacillales</taxon>
        <taxon>Streptococcaceae</taxon>
        <taxon>Streptococcus</taxon>
    </lineage>
</organism>
<name>A0AAV3FP61_STRCB</name>
<protein>
    <submittedName>
        <fullName evidence="1">Uncharacterized protein</fullName>
    </submittedName>
</protein>
<dbReference type="EMBL" id="AIDX01000001">
    <property type="protein sequence ID" value="EIQ80877.1"/>
    <property type="molecule type" value="Genomic_DNA"/>
</dbReference>
<evidence type="ECO:0000313" key="2">
    <source>
        <dbReference type="Proteomes" id="UP000004423"/>
    </source>
</evidence>
<comment type="caution">
    <text evidence="1">The sequence shown here is derived from an EMBL/GenBank/DDBJ whole genome shotgun (WGS) entry which is preliminary data.</text>
</comment>
<proteinExistence type="predicted"/>
<evidence type="ECO:0000313" key="1">
    <source>
        <dbReference type="EMBL" id="EIQ80877.1"/>
    </source>
</evidence>
<dbReference type="Proteomes" id="UP000004423">
    <property type="component" value="Unassembled WGS sequence"/>
</dbReference>